<evidence type="ECO:0000313" key="1">
    <source>
        <dbReference type="EMBL" id="AGK98351.1"/>
    </source>
</evidence>
<dbReference type="EMBL" id="CP003261">
    <property type="protein sequence ID" value="AGK98351.1"/>
    <property type="molecule type" value="Genomic_DNA"/>
</dbReference>
<reference evidence="1 2" key="1">
    <citation type="submission" date="2012-01" db="EMBL/GenBank/DDBJ databases">
        <title>Complete sequence of chromosome of Clostridium pasteurianum BC1.</title>
        <authorList>
            <consortium name="US DOE Joint Genome Institute"/>
            <person name="Lucas S."/>
            <person name="Han J."/>
            <person name="Lapidus A."/>
            <person name="Cheng J.-F."/>
            <person name="Goodwin L."/>
            <person name="Pitluck S."/>
            <person name="Peters L."/>
            <person name="Mikhailova N."/>
            <person name="Teshima H."/>
            <person name="Detter J.C."/>
            <person name="Han C."/>
            <person name="Tapia R."/>
            <person name="Land M."/>
            <person name="Hauser L."/>
            <person name="Kyrpides N."/>
            <person name="Ivanova N."/>
            <person name="Pagani I."/>
            <person name="Dunn J."/>
            <person name="Taghavi S."/>
            <person name="Francis A."/>
            <person name="van der Lelie D."/>
            <person name="Woyke T."/>
        </authorList>
    </citation>
    <scope>NUCLEOTIDE SEQUENCE [LARGE SCALE GENOMIC DNA]</scope>
    <source>
        <strain evidence="1 2">BC1</strain>
    </source>
</reference>
<accession>R4K9H7</accession>
<sequence>MELLIDKRTYMPKSNIVLPFPVYAIEYDKTDETYWVALSSGAFKKYDKNFNLLNSYSKTLPYNSSAVSNICVTDAYILISYRGTSQNGTSQNGTSNRGAIAVYNKSDGTYNKTIDIAAYSSYYISLSRLKLEDYDIVVGYYEILLKQIFPV</sequence>
<evidence type="ECO:0000313" key="2">
    <source>
        <dbReference type="Proteomes" id="UP000013523"/>
    </source>
</evidence>
<dbReference type="PATRIC" id="fig|86416.3.peg.3566"/>
<organism evidence="1 2">
    <name type="scientific">Clostridium pasteurianum BC1</name>
    <dbReference type="NCBI Taxonomy" id="86416"/>
    <lineage>
        <taxon>Bacteria</taxon>
        <taxon>Bacillati</taxon>
        <taxon>Bacillota</taxon>
        <taxon>Clostridia</taxon>
        <taxon>Eubacteriales</taxon>
        <taxon>Clostridiaceae</taxon>
        <taxon>Clostridium</taxon>
    </lineage>
</organism>
<dbReference type="KEGG" id="cpas:Clopa_3567"/>
<keyword evidence="2" id="KW-1185">Reference proteome</keyword>
<dbReference type="AlphaFoldDB" id="R4K9H7"/>
<proteinExistence type="predicted"/>
<name>R4K9H7_CLOPA</name>
<dbReference type="Proteomes" id="UP000013523">
    <property type="component" value="Chromosome"/>
</dbReference>
<protein>
    <submittedName>
        <fullName evidence="1">Uncharacterized protein</fullName>
    </submittedName>
</protein>
<dbReference type="HOGENOM" id="CLU_1728200_0_0_9"/>
<gene>
    <name evidence="1" type="ORF">Clopa_3567</name>
</gene>
<dbReference type="OrthoDB" id="1875136at2"/>